<accession>A0A7C0Y9I1</accession>
<reference evidence="3" key="1">
    <citation type="journal article" date="2020" name="mSystems">
        <title>Genome- and Community-Level Interaction Insights into Carbon Utilization and Element Cycling Functions of Hydrothermarchaeota in Hydrothermal Sediment.</title>
        <authorList>
            <person name="Zhou Z."/>
            <person name="Liu Y."/>
            <person name="Xu W."/>
            <person name="Pan J."/>
            <person name="Luo Z.H."/>
            <person name="Li M."/>
        </authorList>
    </citation>
    <scope>NUCLEOTIDE SEQUENCE [LARGE SCALE GENOMIC DNA]</scope>
    <source>
        <strain evidence="3">HyVt-115</strain>
    </source>
</reference>
<dbReference type="InterPro" id="IPR036249">
    <property type="entry name" value="Thioredoxin-like_sf"/>
</dbReference>
<dbReference type="GO" id="GO:0016491">
    <property type="term" value="F:oxidoreductase activity"/>
    <property type="evidence" value="ECO:0007669"/>
    <property type="project" value="InterPro"/>
</dbReference>
<dbReference type="Pfam" id="PF00578">
    <property type="entry name" value="AhpC-TSA"/>
    <property type="match status" value="1"/>
</dbReference>
<dbReference type="AlphaFoldDB" id="A0A7C0Y9I1"/>
<organism evidence="3">
    <name type="scientific">Thermosulfidibacter takaii</name>
    <dbReference type="NCBI Taxonomy" id="412593"/>
    <lineage>
        <taxon>Bacteria</taxon>
        <taxon>Pseudomonadati</taxon>
        <taxon>Thermosulfidibacterota</taxon>
        <taxon>Thermosulfidibacteria</taxon>
        <taxon>Thermosulfidibacterales</taxon>
        <taxon>Thermosulfidibacteraceae</taxon>
    </lineage>
</organism>
<comment type="caution">
    <text evidence="3">The sequence shown here is derived from an EMBL/GenBank/DDBJ whole genome shotgun (WGS) entry which is preliminary data.</text>
</comment>
<dbReference type="EMBL" id="DQWS01000174">
    <property type="protein sequence ID" value="HDD53337.1"/>
    <property type="molecule type" value="Genomic_DNA"/>
</dbReference>
<name>A0A7C0Y9I1_9BACT</name>
<protein>
    <submittedName>
        <fullName evidence="3">Redoxin domain-containing protein</fullName>
    </submittedName>
</protein>
<keyword evidence="1" id="KW-0676">Redox-active center</keyword>
<evidence type="ECO:0000313" key="3">
    <source>
        <dbReference type="EMBL" id="HDD53337.1"/>
    </source>
</evidence>
<dbReference type="Proteomes" id="UP000885690">
    <property type="component" value="Unassembled WGS sequence"/>
</dbReference>
<evidence type="ECO:0000259" key="2">
    <source>
        <dbReference type="PROSITE" id="PS51352"/>
    </source>
</evidence>
<dbReference type="InterPro" id="IPR013766">
    <property type="entry name" value="Thioredoxin_domain"/>
</dbReference>
<dbReference type="Gene3D" id="3.40.30.10">
    <property type="entry name" value="Glutaredoxin"/>
    <property type="match status" value="1"/>
</dbReference>
<evidence type="ECO:0000256" key="1">
    <source>
        <dbReference type="ARBA" id="ARBA00023284"/>
    </source>
</evidence>
<dbReference type="InterPro" id="IPR000866">
    <property type="entry name" value="AhpC/TSA"/>
</dbReference>
<feature type="domain" description="Thioredoxin" evidence="2">
    <location>
        <begin position="1"/>
        <end position="120"/>
    </location>
</feature>
<dbReference type="PANTHER" id="PTHR43110:SF1">
    <property type="entry name" value="THIOL PEROXIDASE"/>
    <property type="match status" value="1"/>
</dbReference>
<gene>
    <name evidence="3" type="ORF">ENF32_04650</name>
</gene>
<dbReference type="PROSITE" id="PS51352">
    <property type="entry name" value="THIOREDOXIN_2"/>
    <property type="match status" value="1"/>
</dbReference>
<dbReference type="InterPro" id="IPR050455">
    <property type="entry name" value="Tpx_Peroxidase_subfamily"/>
</dbReference>
<dbReference type="GO" id="GO:0016209">
    <property type="term" value="F:antioxidant activity"/>
    <property type="evidence" value="ECO:0007669"/>
    <property type="project" value="InterPro"/>
</dbReference>
<sequence length="120" mass="13721">MLLSFHHLAWTPICAQQMKALEEHSETFQELNTVAVGISVDSVPCKKAWAESLDINRTPLLADFWPHGQVANAYGILRKEGFLERANIIIDQDQKVAWVKIYPIRELPDIQEVLEVLKKL</sequence>
<proteinExistence type="predicted"/>
<dbReference type="PANTHER" id="PTHR43110">
    <property type="entry name" value="THIOL PEROXIDASE"/>
    <property type="match status" value="1"/>
</dbReference>
<dbReference type="SUPFAM" id="SSF52833">
    <property type="entry name" value="Thioredoxin-like"/>
    <property type="match status" value="1"/>
</dbReference>